<dbReference type="STRING" id="478820.A0A196SJ98"/>
<comment type="subcellular location">
    <subcellularLocation>
        <location evidence="1">Membrane</location>
        <topology evidence="1">Multi-pass membrane protein</topology>
    </subcellularLocation>
</comment>
<keyword evidence="7" id="KW-0732">Signal</keyword>
<feature type="transmembrane region" description="Helical" evidence="6">
    <location>
        <begin position="375"/>
        <end position="395"/>
    </location>
</feature>
<evidence type="ECO:0000313" key="8">
    <source>
        <dbReference type="EMBL" id="OAO16257.1"/>
    </source>
</evidence>
<comment type="caution">
    <text evidence="8">The sequence shown here is derived from an EMBL/GenBank/DDBJ whole genome shotgun (WGS) entry which is preliminary data.</text>
</comment>
<feature type="transmembrane region" description="Helical" evidence="6">
    <location>
        <begin position="338"/>
        <end position="359"/>
    </location>
</feature>
<dbReference type="AlphaFoldDB" id="A0A196SJ98"/>
<keyword evidence="9" id="KW-1185">Reference proteome</keyword>
<protein>
    <submittedName>
        <fullName evidence="8">CLPTM1-like membrane protein</fullName>
    </submittedName>
</protein>
<feature type="transmembrane region" description="Helical" evidence="6">
    <location>
        <begin position="483"/>
        <end position="504"/>
    </location>
</feature>
<keyword evidence="3 6" id="KW-0812">Transmembrane</keyword>
<feature type="transmembrane region" description="Helical" evidence="6">
    <location>
        <begin position="459"/>
        <end position="477"/>
    </location>
</feature>
<dbReference type="OrthoDB" id="378564at2759"/>
<feature type="signal peptide" evidence="7">
    <location>
        <begin position="1"/>
        <end position="34"/>
    </location>
</feature>
<reference evidence="8 9" key="1">
    <citation type="submission" date="2016-05" db="EMBL/GenBank/DDBJ databases">
        <title>Nuclear genome of Blastocystis sp. subtype 1 NandII.</title>
        <authorList>
            <person name="Gentekaki E."/>
            <person name="Curtis B."/>
            <person name="Stairs C."/>
            <person name="Eme L."/>
            <person name="Herman E."/>
            <person name="Klimes V."/>
            <person name="Arias M.C."/>
            <person name="Elias M."/>
            <person name="Hilliou F."/>
            <person name="Klute M."/>
            <person name="Malik S.-B."/>
            <person name="Pightling A."/>
            <person name="Rachubinski R."/>
            <person name="Salas D."/>
            <person name="Schlacht A."/>
            <person name="Suga H."/>
            <person name="Archibald J."/>
            <person name="Ball S.G."/>
            <person name="Clark G."/>
            <person name="Dacks J."/>
            <person name="Van Der Giezen M."/>
            <person name="Tsaousis A."/>
            <person name="Roger A."/>
        </authorList>
    </citation>
    <scope>NUCLEOTIDE SEQUENCE [LARGE SCALE GENOMIC DNA]</scope>
    <source>
        <strain evidence="9">ATCC 50177 / NandII</strain>
    </source>
</reference>
<dbReference type="EMBL" id="LXWW01000092">
    <property type="protein sequence ID" value="OAO16257.1"/>
    <property type="molecule type" value="Genomic_DNA"/>
</dbReference>
<proteinExistence type="inferred from homology"/>
<gene>
    <name evidence="8" type="ORF">AV274_2037</name>
</gene>
<feature type="chain" id="PRO_5008274658" evidence="7">
    <location>
        <begin position="35"/>
        <end position="609"/>
    </location>
</feature>
<keyword evidence="5 6" id="KW-0472">Membrane</keyword>
<dbReference type="GO" id="GO:0016020">
    <property type="term" value="C:membrane"/>
    <property type="evidence" value="ECO:0007669"/>
    <property type="project" value="UniProtKB-SubCell"/>
</dbReference>
<dbReference type="Pfam" id="PF05602">
    <property type="entry name" value="CLPTM1"/>
    <property type="match status" value="1"/>
</dbReference>
<dbReference type="InterPro" id="IPR008429">
    <property type="entry name" value="CLPTM1"/>
</dbReference>
<dbReference type="GO" id="GO:0012505">
    <property type="term" value="C:endomembrane system"/>
    <property type="evidence" value="ECO:0007669"/>
    <property type="project" value="TreeGrafter"/>
</dbReference>
<keyword evidence="4 6" id="KW-1133">Transmembrane helix</keyword>
<accession>A0A196SJ98</accession>
<dbReference type="Proteomes" id="UP000078348">
    <property type="component" value="Unassembled WGS sequence"/>
</dbReference>
<dbReference type="PANTHER" id="PTHR21347">
    <property type="entry name" value="CLEFT LIP AND PALATE ASSOCIATED TRANSMEMBRANE PROTEIN-RELATED"/>
    <property type="match status" value="1"/>
</dbReference>
<evidence type="ECO:0000256" key="3">
    <source>
        <dbReference type="ARBA" id="ARBA00022692"/>
    </source>
</evidence>
<evidence type="ECO:0000256" key="7">
    <source>
        <dbReference type="SAM" id="SignalP"/>
    </source>
</evidence>
<organism evidence="8 9">
    <name type="scientific">Blastocystis sp. subtype 1 (strain ATCC 50177 / NandII)</name>
    <dbReference type="NCBI Taxonomy" id="478820"/>
    <lineage>
        <taxon>Eukaryota</taxon>
        <taxon>Sar</taxon>
        <taxon>Stramenopiles</taxon>
        <taxon>Bigyra</taxon>
        <taxon>Opalozoa</taxon>
        <taxon>Opalinata</taxon>
        <taxon>Blastocystidae</taxon>
        <taxon>Blastocystis</taxon>
    </lineage>
</organism>
<evidence type="ECO:0000256" key="2">
    <source>
        <dbReference type="ARBA" id="ARBA00009310"/>
    </source>
</evidence>
<evidence type="ECO:0000313" key="9">
    <source>
        <dbReference type="Proteomes" id="UP000078348"/>
    </source>
</evidence>
<evidence type="ECO:0000256" key="1">
    <source>
        <dbReference type="ARBA" id="ARBA00004141"/>
    </source>
</evidence>
<dbReference type="PANTHER" id="PTHR21347:SF0">
    <property type="entry name" value="LIPID SCRAMBLASE CLPTM1L"/>
    <property type="match status" value="1"/>
</dbReference>
<evidence type="ECO:0000256" key="4">
    <source>
        <dbReference type="ARBA" id="ARBA00022989"/>
    </source>
</evidence>
<comment type="similarity">
    <text evidence="2">Belongs to the CLPTM1 family.</text>
</comment>
<name>A0A196SJ98_BLAHN</name>
<evidence type="ECO:0000256" key="5">
    <source>
        <dbReference type="ARBA" id="ARBA00023136"/>
    </source>
</evidence>
<evidence type="ECO:0000256" key="6">
    <source>
        <dbReference type="SAM" id="Phobius"/>
    </source>
</evidence>
<sequence>MADQQQQPQREEEQPRMNFMSMLLMFFLIRSVMNTFMGPKQPENPGTVIDNYNKTFQTQEQQAPLSMDNPISAAMGLFKGMMPLKKGVKGMKYEPLLKDGDLCSIYVYGSDENANCSVSENALLYKRENVPFSALMPYDELNITIPVTQQLLNNGSYYAHIFFGKASSVPSPETGCVSSFGLTHTVYQLNRYKQNMTEAEQVNLLSDNSTFMTHKSAESKKILNYWIPMLHLYVIPFSKPLMGGQIAPQMKDYYLDDASQTYTPSADVNEFVLMSKHLMEINSTVTTLPLAVSFKGFGFFKGQMIQQMGTVMEMQKLMGAGSDDDFDTIKSMFLETNIYLLILTGLVSTLHSVFDFLAFRNDISFWRNRNNMEGLSVRTVFMNVFVNLVVMLYLLNNETSMMIIISNFVQLLIEVWKLTKAVRIRFYWKGSRPVLRIRDRATYSTSKTKEYDDIAMRHLMVILYPLVAGYAAYSLIYETHKSWYDWIITSLTNFVYLFGFISMTPQLFINYKLKSVAHIPINAMIYKTLNTFIDDMFSFVIKMPVLHRIACFRDDVIFFIYLYQMWIYPVDKTRKNEYGYSAVDLQKANHKNDEAVSKKHREKRERLAF</sequence>